<feature type="compositionally biased region" description="Basic and acidic residues" evidence="1">
    <location>
        <begin position="7"/>
        <end position="25"/>
    </location>
</feature>
<keyword evidence="3" id="KW-1185">Reference proteome</keyword>
<evidence type="ECO:0000313" key="2">
    <source>
        <dbReference type="EMBL" id="KAK1802564.1"/>
    </source>
</evidence>
<protein>
    <submittedName>
        <fullName evidence="2">Uncharacterized protein</fullName>
    </submittedName>
</protein>
<comment type="caution">
    <text evidence="2">The sequence shown here is derived from an EMBL/GenBank/DDBJ whole genome shotgun (WGS) entry which is preliminary data.</text>
</comment>
<organism evidence="2 3">
    <name type="scientific">Electrophorus voltai</name>
    <dbReference type="NCBI Taxonomy" id="2609070"/>
    <lineage>
        <taxon>Eukaryota</taxon>
        <taxon>Metazoa</taxon>
        <taxon>Chordata</taxon>
        <taxon>Craniata</taxon>
        <taxon>Vertebrata</taxon>
        <taxon>Euteleostomi</taxon>
        <taxon>Actinopterygii</taxon>
        <taxon>Neopterygii</taxon>
        <taxon>Teleostei</taxon>
        <taxon>Ostariophysi</taxon>
        <taxon>Gymnotiformes</taxon>
        <taxon>Gymnotoidei</taxon>
        <taxon>Gymnotidae</taxon>
        <taxon>Electrophorus</taxon>
    </lineage>
</organism>
<gene>
    <name evidence="2" type="ORF">P4O66_004219</name>
</gene>
<feature type="region of interest" description="Disordered" evidence="1">
    <location>
        <begin position="1"/>
        <end position="174"/>
    </location>
</feature>
<dbReference type="EMBL" id="JAROKS010000006">
    <property type="protein sequence ID" value="KAK1802564.1"/>
    <property type="molecule type" value="Genomic_DNA"/>
</dbReference>
<sequence>MDYQEGYAEHGESREYSEVSFRPDSEFDPVGDPLMELEEVLHNDPPSVMDTASADSKSDEPLAPKAPPRVLRSGASKLPHLNHREAVSSSHQDTPSPKEHSPRARVSMPRPCRGKREASPVPTAETGKTVGAPPGQFSPKPREPLPPNPSRGGLPQASQTSTQPTTGGQAGVPAGFPRPNQYLLCSFVHIPVPVRVPVPVTLSIRITLSPFVSVPVHPRYGAYTWHHLDVDQLYSKSVTRLLPPRVTPAQGLVLSEDWKGPPKAPKGEFLCGTPREVGEKRTRASRHRERTGLPREKQRLTFSFLWRGLPGWRFLAHLVLGGHQAVSVLCLCVCMKTECPSVSEATFN</sequence>
<dbReference type="Proteomes" id="UP001239994">
    <property type="component" value="Unassembled WGS sequence"/>
</dbReference>
<feature type="compositionally biased region" description="Low complexity" evidence="1">
    <location>
        <begin position="155"/>
        <end position="167"/>
    </location>
</feature>
<accession>A0AAD9E333</accession>
<evidence type="ECO:0000313" key="3">
    <source>
        <dbReference type="Proteomes" id="UP001239994"/>
    </source>
</evidence>
<proteinExistence type="predicted"/>
<name>A0AAD9E333_9TELE</name>
<reference evidence="2" key="1">
    <citation type="submission" date="2023-03" db="EMBL/GenBank/DDBJ databases">
        <title>Electrophorus voltai genome.</title>
        <authorList>
            <person name="Bian C."/>
        </authorList>
    </citation>
    <scope>NUCLEOTIDE SEQUENCE</scope>
    <source>
        <strain evidence="2">CB-2022</strain>
        <tissue evidence="2">Muscle</tissue>
    </source>
</reference>
<evidence type="ECO:0000256" key="1">
    <source>
        <dbReference type="SAM" id="MobiDB-lite"/>
    </source>
</evidence>
<dbReference type="AlphaFoldDB" id="A0AAD9E333"/>